<reference evidence="2 3" key="1">
    <citation type="submission" date="2019-09" db="EMBL/GenBank/DDBJ databases">
        <title>Polymorphobacter sp. isolated from a lake in China.</title>
        <authorList>
            <person name="Liu Z."/>
        </authorList>
    </citation>
    <scope>NUCLEOTIDE SEQUENCE [LARGE SCALE GENOMIC DNA]</scope>
    <source>
        <strain evidence="2 3">D40P</strain>
    </source>
</reference>
<sequence length="221" mass="23744">MIFQPILRPIRRPLQPGSHDLAVSLALATLPQPLIALLLRRLTASLGKRHPRLADRLAELDGRHILIVPDELPYALLIGFPDGRVGITLVDPADPPASEAQMRGPLRLFYDLVRGGRDGDALFFSRELVVTGDMATAVTLRNALDGAGVDLFAEFIAMRGPAGPLVRGAGALVDRLAGIVIGPVSDRTGRLEAEIARLRTEVRRLKDIKPRAARAAAGDVA</sequence>
<gene>
    <name evidence="2" type="ORF">F3168_15575</name>
</gene>
<evidence type="ECO:0000313" key="2">
    <source>
        <dbReference type="EMBL" id="MQT18671.1"/>
    </source>
</evidence>
<dbReference type="InterPro" id="IPR036527">
    <property type="entry name" value="SCP2_sterol-bd_dom_sf"/>
</dbReference>
<dbReference type="OrthoDB" id="8479080at2"/>
<dbReference type="InterPro" id="IPR003033">
    <property type="entry name" value="SCP2_sterol-bd_dom"/>
</dbReference>
<evidence type="ECO:0000259" key="1">
    <source>
        <dbReference type="Pfam" id="PF02036"/>
    </source>
</evidence>
<accession>A0A7C9GTJ9</accession>
<dbReference type="Proteomes" id="UP000481327">
    <property type="component" value="Unassembled WGS sequence"/>
</dbReference>
<organism evidence="2 3">
    <name type="scientific">Sandarakinorhabdus fusca</name>
    <dbReference type="NCBI Taxonomy" id="1439888"/>
    <lineage>
        <taxon>Bacteria</taxon>
        <taxon>Pseudomonadati</taxon>
        <taxon>Pseudomonadota</taxon>
        <taxon>Alphaproteobacteria</taxon>
        <taxon>Sphingomonadales</taxon>
        <taxon>Sphingosinicellaceae</taxon>
        <taxon>Sandarakinorhabdus</taxon>
    </lineage>
</organism>
<evidence type="ECO:0000313" key="3">
    <source>
        <dbReference type="Proteomes" id="UP000481327"/>
    </source>
</evidence>
<dbReference type="Pfam" id="PF02036">
    <property type="entry name" value="SCP2"/>
    <property type="match status" value="1"/>
</dbReference>
<dbReference type="AlphaFoldDB" id="A0A7C9GTJ9"/>
<feature type="domain" description="SCP2" evidence="1">
    <location>
        <begin position="47"/>
        <end position="145"/>
    </location>
</feature>
<dbReference type="SUPFAM" id="SSF55718">
    <property type="entry name" value="SCP-like"/>
    <property type="match status" value="1"/>
</dbReference>
<proteinExistence type="predicted"/>
<keyword evidence="3" id="KW-1185">Reference proteome</keyword>
<comment type="caution">
    <text evidence="2">The sequence shown here is derived from an EMBL/GenBank/DDBJ whole genome shotgun (WGS) entry which is preliminary data.</text>
</comment>
<dbReference type="EMBL" id="WIOL01000009">
    <property type="protein sequence ID" value="MQT18671.1"/>
    <property type="molecule type" value="Genomic_DNA"/>
</dbReference>
<protein>
    <recommendedName>
        <fullName evidence="1">SCP2 domain-containing protein</fullName>
    </recommendedName>
</protein>
<name>A0A7C9GTJ9_9SPHN</name>
<dbReference type="RefSeq" id="WP_152579145.1">
    <property type="nucleotide sequence ID" value="NZ_JAATJI010000001.1"/>
</dbReference>